<keyword evidence="2" id="KW-1185">Reference proteome</keyword>
<evidence type="ECO:0000313" key="1">
    <source>
        <dbReference type="EMBL" id="ODA29298.1"/>
    </source>
</evidence>
<dbReference type="Proteomes" id="UP000094828">
    <property type="component" value="Unassembled WGS sequence"/>
</dbReference>
<dbReference type="OrthoDB" id="215380at2"/>
<evidence type="ECO:0000313" key="2">
    <source>
        <dbReference type="Proteomes" id="UP000094828"/>
    </source>
</evidence>
<comment type="caution">
    <text evidence="1">The sequence shown here is derived from an EMBL/GenBank/DDBJ whole genome shotgun (WGS) entry which is preliminary data.</text>
</comment>
<organism evidence="1 2">
    <name type="scientific">Planctopirus hydrillae</name>
    <dbReference type="NCBI Taxonomy" id="1841610"/>
    <lineage>
        <taxon>Bacteria</taxon>
        <taxon>Pseudomonadati</taxon>
        <taxon>Planctomycetota</taxon>
        <taxon>Planctomycetia</taxon>
        <taxon>Planctomycetales</taxon>
        <taxon>Planctomycetaceae</taxon>
        <taxon>Planctopirus</taxon>
    </lineage>
</organism>
<name>A0A1C3E7R6_9PLAN</name>
<sequence>MSLKVLKNKIEVKKALAAKYSNLANIAGSSVKRATFMFHSNRFNNQVAVMSETLRQLEAAK</sequence>
<dbReference type="RefSeq" id="WP_013109654.1">
    <property type="nucleotide sequence ID" value="NZ_LYDR01000137.1"/>
</dbReference>
<accession>A0A1C3E7R6</accession>
<gene>
    <name evidence="1" type="ORF">A6X21_09400</name>
</gene>
<proteinExistence type="predicted"/>
<protein>
    <submittedName>
        <fullName evidence="1">Uncharacterized protein</fullName>
    </submittedName>
</protein>
<dbReference type="EMBL" id="LYDR01000137">
    <property type="protein sequence ID" value="ODA29298.1"/>
    <property type="molecule type" value="Genomic_DNA"/>
</dbReference>
<reference evidence="1 2" key="1">
    <citation type="submission" date="2016-05" db="EMBL/GenBank/DDBJ databases">
        <title>Genomic and physiological characterization of Planctopirus sp. isolated from fresh water lake.</title>
        <authorList>
            <person name="Subhash Y."/>
            <person name="Ramana C."/>
        </authorList>
    </citation>
    <scope>NUCLEOTIDE SEQUENCE [LARGE SCALE GENOMIC DNA]</scope>
    <source>
        <strain evidence="1 2">JC280</strain>
    </source>
</reference>
<dbReference type="AlphaFoldDB" id="A0A1C3E7R6"/>